<dbReference type="EMBL" id="JAHRIQ010107775">
    <property type="protein sequence ID" value="MEQ2256725.1"/>
    <property type="molecule type" value="Genomic_DNA"/>
</dbReference>
<organism evidence="1 2">
    <name type="scientific">Ilyodon furcidens</name>
    <name type="common">goldbreast splitfin</name>
    <dbReference type="NCBI Taxonomy" id="33524"/>
    <lineage>
        <taxon>Eukaryota</taxon>
        <taxon>Metazoa</taxon>
        <taxon>Chordata</taxon>
        <taxon>Craniata</taxon>
        <taxon>Vertebrata</taxon>
        <taxon>Euteleostomi</taxon>
        <taxon>Actinopterygii</taxon>
        <taxon>Neopterygii</taxon>
        <taxon>Teleostei</taxon>
        <taxon>Neoteleostei</taxon>
        <taxon>Acanthomorphata</taxon>
        <taxon>Ovalentaria</taxon>
        <taxon>Atherinomorphae</taxon>
        <taxon>Cyprinodontiformes</taxon>
        <taxon>Goodeidae</taxon>
        <taxon>Ilyodon</taxon>
    </lineage>
</organism>
<name>A0ABV0VHI8_9TELE</name>
<comment type="caution">
    <text evidence="1">The sequence shown here is derived from an EMBL/GenBank/DDBJ whole genome shotgun (WGS) entry which is preliminary data.</text>
</comment>
<keyword evidence="2" id="KW-1185">Reference proteome</keyword>
<evidence type="ECO:0000313" key="2">
    <source>
        <dbReference type="Proteomes" id="UP001482620"/>
    </source>
</evidence>
<sequence>MLDEAQKWEDFQLLMLLLQAWPPMMKDEVKRENSLRSGQNALRVRMWIGVRSLGTPALQHHKKAKQGERDNKNNISKKIYISLEKCFKIRAVLRWQKYFLFWGSNLPLAQTSL</sequence>
<reference evidence="1 2" key="1">
    <citation type="submission" date="2021-06" db="EMBL/GenBank/DDBJ databases">
        <authorList>
            <person name="Palmer J.M."/>
        </authorList>
    </citation>
    <scope>NUCLEOTIDE SEQUENCE [LARGE SCALE GENOMIC DNA]</scope>
    <source>
        <strain evidence="2">if_2019</strain>
        <tissue evidence="1">Muscle</tissue>
    </source>
</reference>
<gene>
    <name evidence="1" type="ORF">ILYODFUR_027048</name>
</gene>
<accession>A0ABV0VHI8</accession>
<proteinExistence type="predicted"/>
<dbReference type="Proteomes" id="UP001482620">
    <property type="component" value="Unassembled WGS sequence"/>
</dbReference>
<evidence type="ECO:0000313" key="1">
    <source>
        <dbReference type="EMBL" id="MEQ2256725.1"/>
    </source>
</evidence>
<protein>
    <submittedName>
        <fullName evidence="1">Uncharacterized protein</fullName>
    </submittedName>
</protein>